<evidence type="ECO:0000313" key="3">
    <source>
        <dbReference type="Proteomes" id="UP000617531"/>
    </source>
</evidence>
<reference evidence="2" key="1">
    <citation type="journal article" date="2014" name="Int. J. Syst. Evol. Microbiol.">
        <title>Complete genome sequence of Corynebacterium casei LMG S-19264T (=DSM 44701T), isolated from a smear-ripened cheese.</title>
        <authorList>
            <consortium name="US DOE Joint Genome Institute (JGI-PGF)"/>
            <person name="Walter F."/>
            <person name="Albersmeier A."/>
            <person name="Kalinowski J."/>
            <person name="Ruckert C."/>
        </authorList>
    </citation>
    <scope>NUCLEOTIDE SEQUENCE</scope>
    <source>
        <strain evidence="2">CGMCC 1.16548</strain>
    </source>
</reference>
<dbReference type="RefSeq" id="WP_191282879.1">
    <property type="nucleotide sequence ID" value="NZ_BNAI01000002.1"/>
</dbReference>
<organism evidence="2 3">
    <name type="scientific">Pseudolysinimonas yzui</name>
    <dbReference type="NCBI Taxonomy" id="2708254"/>
    <lineage>
        <taxon>Bacteria</taxon>
        <taxon>Bacillati</taxon>
        <taxon>Actinomycetota</taxon>
        <taxon>Actinomycetes</taxon>
        <taxon>Micrococcales</taxon>
        <taxon>Microbacteriaceae</taxon>
        <taxon>Pseudolysinimonas</taxon>
    </lineage>
</organism>
<feature type="signal peptide" evidence="1">
    <location>
        <begin position="1"/>
        <end position="24"/>
    </location>
</feature>
<dbReference type="AlphaFoldDB" id="A0A8J3GQD9"/>
<proteinExistence type="predicted"/>
<protein>
    <submittedName>
        <fullName evidence="2">Uncharacterized protein</fullName>
    </submittedName>
</protein>
<evidence type="ECO:0000256" key="1">
    <source>
        <dbReference type="SAM" id="SignalP"/>
    </source>
</evidence>
<name>A0A8J3GQD9_9MICO</name>
<keyword evidence="3" id="KW-1185">Reference proteome</keyword>
<feature type="chain" id="PRO_5035194321" evidence="1">
    <location>
        <begin position="25"/>
        <end position="595"/>
    </location>
</feature>
<accession>A0A8J3GQD9</accession>
<keyword evidence="1" id="KW-0732">Signal</keyword>
<dbReference type="Proteomes" id="UP000617531">
    <property type="component" value="Unassembled WGS sequence"/>
</dbReference>
<dbReference type="EMBL" id="BNAI01000002">
    <property type="protein sequence ID" value="GHF15384.1"/>
    <property type="molecule type" value="Genomic_DNA"/>
</dbReference>
<sequence length="595" mass="62930">MIVALAVVVTVLPALPGATTPAAAANAADFDPGYIVSDENFYNGGALDAGAVQLFIASKNPGCYAGTTCLLNYTQNTPSMAATSYCQAMPGIANESAASIIARVGAACNISQKALLVILQKEQSLVTLREASASRFNKATGFACPDTAPCDPAYAGFFYQIYNAARQFNIYKIRPQNFNHQAGQWNAILWHPNAACGRVNTYIRNAATAGLYNYTPYRPNDSALANMYGTGDGCASYGNRNFWRLWTDWFGPTTGTSPSLAQVSGSSDVWLLGPGVRYRFGDAATLARYSAFGTIRTMTTSELGNYYWGGQTVQKAVATTDGRIWLIDVKRYAFQNCEQLASYGMTCGQLPVVASTQLNPVVSAGYLQHIVRGPDGANWFVQNGTRREMPDTSLLVPFGIPSTFSYVSESTIAPVTIGPPLLAPSLVTDGAGGLKLAANAGYAVPPAFLDPAVTSTATRLTAASFALVGSSTTAPSRMTTGGRFYLLTTLGWLDVNGTTLGSAEFVAGTDELRRALANRTTTSTFFVREQDSAQVYLVGSNGLTAMNDAAIAWYSSTYGVSSTPWVVPANGLDGLVRALDAPVEIGPGTAPNPGR</sequence>
<comment type="caution">
    <text evidence="2">The sequence shown here is derived from an EMBL/GenBank/DDBJ whole genome shotgun (WGS) entry which is preliminary data.</text>
</comment>
<evidence type="ECO:0000313" key="2">
    <source>
        <dbReference type="EMBL" id="GHF15384.1"/>
    </source>
</evidence>
<reference evidence="2" key="2">
    <citation type="submission" date="2020-09" db="EMBL/GenBank/DDBJ databases">
        <authorList>
            <person name="Sun Q."/>
            <person name="Zhou Y."/>
        </authorList>
    </citation>
    <scope>NUCLEOTIDE SEQUENCE</scope>
    <source>
        <strain evidence="2">CGMCC 1.16548</strain>
    </source>
</reference>
<gene>
    <name evidence="2" type="ORF">GCM10011600_15480</name>
</gene>